<evidence type="ECO:0000256" key="3">
    <source>
        <dbReference type="SAM" id="MobiDB-lite"/>
    </source>
</evidence>
<dbReference type="Pfam" id="PF21761">
    <property type="entry name" value="RedAm-like_C"/>
    <property type="match status" value="1"/>
</dbReference>
<dbReference type="SUPFAM" id="SSF51735">
    <property type="entry name" value="NAD(P)-binding Rossmann-fold domains"/>
    <property type="match status" value="1"/>
</dbReference>
<dbReference type="EMBL" id="JBHTBH010000004">
    <property type="protein sequence ID" value="MFC7327910.1"/>
    <property type="molecule type" value="Genomic_DNA"/>
</dbReference>
<keyword evidence="2 6" id="KW-0560">Oxidoreductase</keyword>
<dbReference type="RefSeq" id="WP_379870482.1">
    <property type="nucleotide sequence ID" value="NZ_JBHTBH010000004.1"/>
</dbReference>
<dbReference type="Proteomes" id="UP001596540">
    <property type="component" value="Unassembled WGS sequence"/>
</dbReference>
<proteinExistence type="inferred from homology"/>
<dbReference type="PIRSF" id="PIRSF000103">
    <property type="entry name" value="HIBADH"/>
    <property type="match status" value="1"/>
</dbReference>
<evidence type="ECO:0000256" key="2">
    <source>
        <dbReference type="ARBA" id="ARBA00023002"/>
    </source>
</evidence>
<evidence type="ECO:0000256" key="1">
    <source>
        <dbReference type="ARBA" id="ARBA00009080"/>
    </source>
</evidence>
<feature type="domain" description="6-phosphogluconate dehydrogenase NADP-binding" evidence="4">
    <location>
        <begin position="14"/>
        <end position="166"/>
    </location>
</feature>
<feature type="region of interest" description="Disordered" evidence="3">
    <location>
        <begin position="310"/>
        <end position="335"/>
    </location>
</feature>
<evidence type="ECO:0000259" key="4">
    <source>
        <dbReference type="Pfam" id="PF03446"/>
    </source>
</evidence>
<dbReference type="PANTHER" id="PTHR43580">
    <property type="entry name" value="OXIDOREDUCTASE GLYR1-RELATED"/>
    <property type="match status" value="1"/>
</dbReference>
<evidence type="ECO:0000313" key="7">
    <source>
        <dbReference type="Proteomes" id="UP001596540"/>
    </source>
</evidence>
<evidence type="ECO:0000313" key="6">
    <source>
        <dbReference type="EMBL" id="MFC7327910.1"/>
    </source>
</evidence>
<reference evidence="7" key="1">
    <citation type="journal article" date="2019" name="Int. J. Syst. Evol. Microbiol.">
        <title>The Global Catalogue of Microorganisms (GCM) 10K type strain sequencing project: providing services to taxonomists for standard genome sequencing and annotation.</title>
        <authorList>
            <consortium name="The Broad Institute Genomics Platform"/>
            <consortium name="The Broad Institute Genome Sequencing Center for Infectious Disease"/>
            <person name="Wu L."/>
            <person name="Ma J."/>
        </authorList>
    </citation>
    <scope>NUCLEOTIDE SEQUENCE [LARGE SCALE GENOMIC DNA]</scope>
    <source>
        <strain evidence="7">CGMCC 4.7382</strain>
    </source>
</reference>
<dbReference type="PANTHER" id="PTHR43580:SF2">
    <property type="entry name" value="CYTOKINE-LIKE NUCLEAR FACTOR N-PAC"/>
    <property type="match status" value="1"/>
</dbReference>
<keyword evidence="7" id="KW-1185">Reference proteome</keyword>
<dbReference type="InterPro" id="IPR036291">
    <property type="entry name" value="NAD(P)-bd_dom_sf"/>
</dbReference>
<dbReference type="Gene3D" id="1.10.1040.10">
    <property type="entry name" value="N-(1-d-carboxylethyl)-l-norvaline Dehydrogenase, domain 2"/>
    <property type="match status" value="1"/>
</dbReference>
<evidence type="ECO:0000259" key="5">
    <source>
        <dbReference type="Pfam" id="PF21761"/>
    </source>
</evidence>
<dbReference type="InterPro" id="IPR051265">
    <property type="entry name" value="HIBADH-related_NP60_sf"/>
</dbReference>
<name>A0ABW2KF58_9ACTN</name>
<comment type="similarity">
    <text evidence="1">Belongs to the HIBADH-related family.</text>
</comment>
<dbReference type="GO" id="GO:0016491">
    <property type="term" value="F:oxidoreductase activity"/>
    <property type="evidence" value="ECO:0007669"/>
    <property type="project" value="UniProtKB-KW"/>
</dbReference>
<gene>
    <name evidence="6" type="ORF">ACFQRF_09160</name>
</gene>
<dbReference type="EC" id="1.1.-.-" evidence="6"/>
<dbReference type="InterPro" id="IPR048666">
    <property type="entry name" value="RedAm-like_C"/>
</dbReference>
<dbReference type="Pfam" id="PF03446">
    <property type="entry name" value="NAD_binding_2"/>
    <property type="match status" value="1"/>
</dbReference>
<sequence length="335" mass="34414">MNEPNAKNAQLTPVTVLGLGPMGRALVSAFLDAGHPVTVWNRTPGKAADLAERGAGLAESVADAISAGPLVVACLVDYDAVRTVLEPATADWADRRLVNLGSSEPAEARAMAQWAAHRGIEYLDGAILTPTPTIGTPAAGFLYSGPRSCYDAVRPVLAALGGTGSYLGADHGLASAYEVALLDLFATAVHGIVHAFALASAEGIEPEKFAPFATGIGALLPEMITRQARQIQTGEFPGERSTIASASAGITHIINAATGHGIDVGALTAAKDAIDRAIAAGHGSDGLARLATVLRDGGLPAAEFVHRDRRIPPDRGVGMSKEALDDRPSGRSVGR</sequence>
<dbReference type="Gene3D" id="3.40.50.720">
    <property type="entry name" value="NAD(P)-binding Rossmann-like Domain"/>
    <property type="match status" value="1"/>
</dbReference>
<dbReference type="InterPro" id="IPR006115">
    <property type="entry name" value="6PGDH_NADP-bd"/>
</dbReference>
<dbReference type="InterPro" id="IPR015815">
    <property type="entry name" value="HIBADH-related"/>
</dbReference>
<organism evidence="6 7">
    <name type="scientific">Marinactinospora rubrisoli</name>
    <dbReference type="NCBI Taxonomy" id="2715399"/>
    <lineage>
        <taxon>Bacteria</taxon>
        <taxon>Bacillati</taxon>
        <taxon>Actinomycetota</taxon>
        <taxon>Actinomycetes</taxon>
        <taxon>Streptosporangiales</taxon>
        <taxon>Nocardiopsidaceae</taxon>
        <taxon>Marinactinospora</taxon>
    </lineage>
</organism>
<dbReference type="InterPro" id="IPR013328">
    <property type="entry name" value="6PGD_dom2"/>
</dbReference>
<feature type="domain" description="NADPH-dependent reductive aminase-like C-terminal" evidence="5">
    <location>
        <begin position="170"/>
        <end position="295"/>
    </location>
</feature>
<accession>A0ABW2KF58</accession>
<protein>
    <submittedName>
        <fullName evidence="6">NAD(P)-dependent oxidoreductase</fullName>
        <ecNumber evidence="6">1.1.-.-</ecNumber>
    </submittedName>
</protein>
<comment type="caution">
    <text evidence="6">The sequence shown here is derived from an EMBL/GenBank/DDBJ whole genome shotgun (WGS) entry which is preliminary data.</text>
</comment>